<evidence type="ECO:0000313" key="6">
    <source>
        <dbReference type="Proteomes" id="UP000307706"/>
    </source>
</evidence>
<organism evidence="4 6">
    <name type="scientific">Pseudoalteromonas citrea</name>
    <dbReference type="NCBI Taxonomy" id="43655"/>
    <lineage>
        <taxon>Bacteria</taxon>
        <taxon>Pseudomonadati</taxon>
        <taxon>Pseudomonadota</taxon>
        <taxon>Gammaproteobacteria</taxon>
        <taxon>Alteromonadales</taxon>
        <taxon>Pseudoalteromonadaceae</taxon>
        <taxon>Pseudoalteromonas</taxon>
    </lineage>
</organism>
<protein>
    <submittedName>
        <fullName evidence="4">DUF4856 domain-containing protein</fullName>
    </submittedName>
</protein>
<name>A0A5S3XU29_9GAMM</name>
<reference evidence="4" key="3">
    <citation type="submission" date="2019-09" db="EMBL/GenBank/DDBJ databases">
        <title>Co-occurence of chitin degradation, pigmentation and bioactivity in marine Pseudoalteromonas.</title>
        <authorList>
            <person name="Sonnenschein E.C."/>
            <person name="Bech P.K."/>
        </authorList>
    </citation>
    <scope>NUCLEOTIDE SEQUENCE</scope>
    <source>
        <strain evidence="4">S2231</strain>
    </source>
</reference>
<keyword evidence="5" id="KW-1185">Reference proteome</keyword>
<evidence type="ECO:0000313" key="3">
    <source>
        <dbReference type="EMBL" id="TMP41329.1"/>
    </source>
</evidence>
<dbReference type="CDD" id="cd11304">
    <property type="entry name" value="Cadherin_repeat"/>
    <property type="match status" value="1"/>
</dbReference>
<evidence type="ECO:0000256" key="2">
    <source>
        <dbReference type="SAM" id="SignalP"/>
    </source>
</evidence>
<dbReference type="Proteomes" id="UP000307706">
    <property type="component" value="Unassembled WGS sequence"/>
</dbReference>
<dbReference type="EMBL" id="PNCK01000057">
    <property type="protein sequence ID" value="TMP41329.1"/>
    <property type="molecule type" value="Genomic_DNA"/>
</dbReference>
<feature type="region of interest" description="Disordered" evidence="1">
    <location>
        <begin position="406"/>
        <end position="426"/>
    </location>
</feature>
<evidence type="ECO:0000313" key="5">
    <source>
        <dbReference type="Proteomes" id="UP000305730"/>
    </source>
</evidence>
<reference evidence="5 6" key="1">
    <citation type="submission" date="2017-12" db="EMBL/GenBank/DDBJ databases">
        <authorList>
            <person name="Paulsen S."/>
            <person name="Gram L.K."/>
        </authorList>
    </citation>
    <scope>NUCLEOTIDE SEQUENCE [LARGE SCALE GENOMIC DNA]</scope>
    <source>
        <strain evidence="4 6">S2231</strain>
        <strain evidence="3 5">S2233</strain>
    </source>
</reference>
<keyword evidence="2" id="KW-0732">Signal</keyword>
<gene>
    <name evidence="4" type="ORF">CWB96_05800</name>
    <name evidence="3" type="ORF">CWB97_14820</name>
</gene>
<dbReference type="GO" id="GO:0016020">
    <property type="term" value="C:membrane"/>
    <property type="evidence" value="ECO:0007669"/>
    <property type="project" value="InterPro"/>
</dbReference>
<dbReference type="AlphaFoldDB" id="A0A5S3XU29"/>
<dbReference type="GO" id="GO:0005509">
    <property type="term" value="F:calcium ion binding"/>
    <property type="evidence" value="ECO:0007669"/>
    <property type="project" value="InterPro"/>
</dbReference>
<dbReference type="Pfam" id="PF16148">
    <property type="entry name" value="DUF4856"/>
    <property type="match status" value="1"/>
</dbReference>
<proteinExistence type="predicted"/>
<evidence type="ECO:0000256" key="1">
    <source>
        <dbReference type="SAM" id="MobiDB-lite"/>
    </source>
</evidence>
<dbReference type="OrthoDB" id="5498726at2"/>
<dbReference type="InterPro" id="IPR015919">
    <property type="entry name" value="Cadherin-like_sf"/>
</dbReference>
<feature type="region of interest" description="Disordered" evidence="1">
    <location>
        <begin position="24"/>
        <end position="44"/>
    </location>
</feature>
<sequence>MILRKSLLATSILAATLGLTACGGSSSNDSTAPTTPETPTNSAPTAISITDAQVVTENLAAAQVVGTLAATDSDAADTHTFTTDDERFVIEGTTLSVKEGVVLNFEAEPKIMVTVKVSDGTADFSQELEVAVTDEMDYDFVNKDTGESNVHYSGQIARQVMIKELSNYMKGSEFVADRENGSDKINDYYKIGTYTDSVNSDVNFTEAKVSSETKAEYEEIWGTKALTISAFEGALQTLLTDVSGSHKDLYGKIAGNDAKGQYTDWNAADSLTGWAGLAAADNTPRGLTNELFTVLRANAASVASGTLMTVHDIEIDKAYITADGVDLQQLIEKFLFGAVAFSQGADDYLDNDTDGKGLLSGHTDTTVDDKGYTKLEHQWDEGFGYFGAARNYLSYNDAEIAGKVDSDESNGRASFNGKQDTNNDGKIDLQSEYNWGNSTNAAKRDLSPATTDLTKEAYTAFFDGRKLLNDTAGTALTDAQLVELNGYATAARLAWEKAIVATVIHYINDVLDNSKGDIDDISSGTYTKEQFYAFAKHWAEMKGFAFNMQFNPVSPFVENKAVTADFVKLHELMGNAPVISDGVKTVEQYKADLITARNILRDTYQWTDTDGNVLTGDALESLMQAW</sequence>
<reference evidence="5 6" key="2">
    <citation type="submission" date="2019-06" db="EMBL/GenBank/DDBJ databases">
        <title>Co-occurence of chitin degradation, pigmentation and bioactivity in marine Pseudoalteromonas.</title>
        <authorList>
            <person name="Sonnenschein E.C."/>
            <person name="Bech P.K."/>
        </authorList>
    </citation>
    <scope>NUCLEOTIDE SEQUENCE [LARGE SCALE GENOMIC DNA]</scope>
    <source>
        <strain evidence="6">S2231</strain>
        <strain evidence="3 5">S2233</strain>
    </source>
</reference>
<evidence type="ECO:0000313" key="4">
    <source>
        <dbReference type="EMBL" id="TMP60835.1"/>
    </source>
</evidence>
<feature type="chain" id="PRO_5024327747" evidence="2">
    <location>
        <begin position="22"/>
        <end position="626"/>
    </location>
</feature>
<accession>A0A5S3XU29</accession>
<dbReference type="InterPro" id="IPR032331">
    <property type="entry name" value="DUF4856"/>
</dbReference>
<dbReference type="RefSeq" id="WP_138597595.1">
    <property type="nucleotide sequence ID" value="NZ_PNCK01000057.1"/>
</dbReference>
<feature type="signal peptide" evidence="2">
    <location>
        <begin position="1"/>
        <end position="21"/>
    </location>
</feature>
<comment type="caution">
    <text evidence="4">The sequence shown here is derived from an EMBL/GenBank/DDBJ whole genome shotgun (WGS) entry which is preliminary data.</text>
</comment>
<dbReference type="PROSITE" id="PS51257">
    <property type="entry name" value="PROKAR_LIPOPROTEIN"/>
    <property type="match status" value="1"/>
</dbReference>
<feature type="compositionally biased region" description="Polar residues" evidence="1">
    <location>
        <begin position="411"/>
        <end position="420"/>
    </location>
</feature>
<dbReference type="EMBL" id="PNCL01000021">
    <property type="protein sequence ID" value="TMP60835.1"/>
    <property type="molecule type" value="Genomic_DNA"/>
</dbReference>
<dbReference type="Gene3D" id="2.60.40.60">
    <property type="entry name" value="Cadherins"/>
    <property type="match status" value="1"/>
</dbReference>
<dbReference type="Proteomes" id="UP000305730">
    <property type="component" value="Unassembled WGS sequence"/>
</dbReference>
<dbReference type="SUPFAM" id="SSF49313">
    <property type="entry name" value="Cadherin-like"/>
    <property type="match status" value="1"/>
</dbReference>